<evidence type="ECO:0000313" key="1">
    <source>
        <dbReference type="EMBL" id="HBK53367.1"/>
    </source>
</evidence>
<protein>
    <submittedName>
        <fullName evidence="1">DUF4489 domain-containing protein</fullName>
    </submittedName>
</protein>
<dbReference type="EMBL" id="DNZF01000118">
    <property type="protein sequence ID" value="HBK53367.1"/>
    <property type="molecule type" value="Genomic_DNA"/>
</dbReference>
<evidence type="ECO:0000313" key="2">
    <source>
        <dbReference type="Proteomes" id="UP000263273"/>
    </source>
</evidence>
<dbReference type="AlphaFoldDB" id="A0A354YYR2"/>
<proteinExistence type="predicted"/>
<dbReference type="RefSeq" id="WP_061214913.1">
    <property type="nucleotide sequence ID" value="NZ_DHSN01000037.1"/>
</dbReference>
<dbReference type="Pfam" id="PF14879">
    <property type="entry name" value="DUF4489"/>
    <property type="match status" value="1"/>
</dbReference>
<dbReference type="InterPro" id="IPR027972">
    <property type="entry name" value="DUF4489"/>
</dbReference>
<comment type="caution">
    <text evidence="1">The sequence shown here is derived from an EMBL/GenBank/DDBJ whole genome shotgun (WGS) entry which is preliminary data.</text>
</comment>
<reference evidence="1 2" key="1">
    <citation type="journal article" date="2018" name="Nat. Biotechnol.">
        <title>A standardized bacterial taxonomy based on genome phylogeny substantially revises the tree of life.</title>
        <authorList>
            <person name="Parks D.H."/>
            <person name="Chuvochina M."/>
            <person name="Waite D.W."/>
            <person name="Rinke C."/>
            <person name="Skarshewski A."/>
            <person name="Chaumeil P.A."/>
            <person name="Hugenholtz P."/>
        </authorList>
    </citation>
    <scope>NUCLEOTIDE SEQUENCE [LARGE SCALE GENOMIC DNA]</scope>
    <source>
        <strain evidence="1">UBA10948</strain>
    </source>
</reference>
<dbReference type="Proteomes" id="UP000263273">
    <property type="component" value="Unassembled WGS sequence"/>
</dbReference>
<sequence>MSDYKLENPGCCPPCPPYPPRLNQTILSCGTGSGVNLPSHKESRSQLLNPYVVASLSIDTSNLSSPSVKLDFSSIITYKELHDYWLCDLRLTFQLSRVCGGAKAVLGSWNFERNVGFGWYGNSGRATEGSEAELRANGIGLTVETVDAFGFTFCDCHACPGCCTYMVEVINAETEGVDFANVSNPMFNALAVGPLAWGD</sequence>
<name>A0A354YYR2_9FIRM</name>
<organism evidence="1 2">
    <name type="scientific">Syntrophomonas wolfei</name>
    <dbReference type="NCBI Taxonomy" id="863"/>
    <lineage>
        <taxon>Bacteria</taxon>
        <taxon>Bacillati</taxon>
        <taxon>Bacillota</taxon>
        <taxon>Clostridia</taxon>
        <taxon>Eubacteriales</taxon>
        <taxon>Syntrophomonadaceae</taxon>
        <taxon>Syntrophomonas</taxon>
    </lineage>
</organism>
<gene>
    <name evidence="1" type="ORF">DDZ44_05480</name>
</gene>
<accession>A0A354YYR2</accession>